<dbReference type="InterPro" id="IPR011008">
    <property type="entry name" value="Dimeric_a/b-barrel"/>
</dbReference>
<feature type="domain" description="EthD" evidence="2">
    <location>
        <begin position="30"/>
        <end position="119"/>
    </location>
</feature>
<evidence type="ECO:0000259" key="2">
    <source>
        <dbReference type="Pfam" id="PF07110"/>
    </source>
</evidence>
<accession>A0A194VBR2</accession>
<dbReference type="AlphaFoldDB" id="A0A194VBR2"/>
<keyword evidence="4" id="KW-1185">Reference proteome</keyword>
<dbReference type="Pfam" id="PF07110">
    <property type="entry name" value="EthD"/>
    <property type="match status" value="1"/>
</dbReference>
<name>A0A194VBR2_CYTMA</name>
<dbReference type="EMBL" id="KN714773">
    <property type="protein sequence ID" value="KUI61329.1"/>
    <property type="molecule type" value="Genomic_DNA"/>
</dbReference>
<protein>
    <recommendedName>
        <fullName evidence="2">EthD domain-containing protein</fullName>
    </recommendedName>
</protein>
<organism evidence="3 4">
    <name type="scientific">Cytospora mali</name>
    <name type="common">Apple Valsa canker fungus</name>
    <name type="synonym">Valsa mali</name>
    <dbReference type="NCBI Taxonomy" id="578113"/>
    <lineage>
        <taxon>Eukaryota</taxon>
        <taxon>Fungi</taxon>
        <taxon>Dikarya</taxon>
        <taxon>Ascomycota</taxon>
        <taxon>Pezizomycotina</taxon>
        <taxon>Sordariomycetes</taxon>
        <taxon>Sordariomycetidae</taxon>
        <taxon>Diaporthales</taxon>
        <taxon>Cytosporaceae</taxon>
        <taxon>Cytospora</taxon>
    </lineage>
</organism>
<dbReference type="InterPro" id="IPR009799">
    <property type="entry name" value="EthD_dom"/>
</dbReference>
<dbReference type="Proteomes" id="UP000078576">
    <property type="component" value="Unassembled WGS sequence"/>
</dbReference>
<gene>
    <name evidence="3" type="ORF">VP1G_08507</name>
</gene>
<sequence length="147" mass="17193">MAEQQQQQQQQQQAQPVPLLKFSAHHYRAEGVDEQAFAKWYQEEQVPRMMNLLKKHGIDRYKLEDLDKLKGTLPGWKMAPYDVSSSYWVSDPDKLRGLLTDPDWDGKVVAFEKDWIDTSKAEVQIGWENTYLEDGEIVNVSETKEYD</sequence>
<proteinExistence type="inferred from homology"/>
<dbReference type="GO" id="GO:0016491">
    <property type="term" value="F:oxidoreductase activity"/>
    <property type="evidence" value="ECO:0007669"/>
    <property type="project" value="InterPro"/>
</dbReference>
<dbReference type="OrthoDB" id="3454835at2759"/>
<evidence type="ECO:0000313" key="3">
    <source>
        <dbReference type="EMBL" id="KUI61329.1"/>
    </source>
</evidence>
<dbReference type="Gene3D" id="3.30.70.100">
    <property type="match status" value="1"/>
</dbReference>
<evidence type="ECO:0000313" key="4">
    <source>
        <dbReference type="Proteomes" id="UP000078576"/>
    </source>
</evidence>
<comment type="similarity">
    <text evidence="1">Belongs to the tpcK family.</text>
</comment>
<dbReference type="STRING" id="694573.A0A194VBR2"/>
<dbReference type="SUPFAM" id="SSF54909">
    <property type="entry name" value="Dimeric alpha+beta barrel"/>
    <property type="match status" value="1"/>
</dbReference>
<evidence type="ECO:0000256" key="1">
    <source>
        <dbReference type="ARBA" id="ARBA00005986"/>
    </source>
</evidence>
<reference evidence="4" key="1">
    <citation type="submission" date="2014-12" db="EMBL/GenBank/DDBJ databases">
        <title>Genome Sequence of Valsa Canker Pathogens Uncovers a Specific Adaption of Colonization on Woody Bark.</title>
        <authorList>
            <person name="Yin Z."/>
            <person name="Liu H."/>
            <person name="Gao X."/>
            <person name="Li Z."/>
            <person name="Song N."/>
            <person name="Ke X."/>
            <person name="Dai Q."/>
            <person name="Wu Y."/>
            <person name="Sun Y."/>
            <person name="Xu J.-R."/>
            <person name="Kang Z.K."/>
            <person name="Wang L."/>
            <person name="Huang L."/>
        </authorList>
    </citation>
    <scope>NUCLEOTIDE SEQUENCE [LARGE SCALE GENOMIC DNA]</scope>
    <source>
        <strain evidence="4">SXYL134</strain>
    </source>
</reference>